<dbReference type="InterPro" id="IPR046348">
    <property type="entry name" value="SIS_dom_sf"/>
</dbReference>
<dbReference type="CDD" id="cd05006">
    <property type="entry name" value="SIS_GmhA"/>
    <property type="match status" value="1"/>
</dbReference>
<protein>
    <recommendedName>
        <fullName evidence="1">SIS domain-containing protein</fullName>
    </recommendedName>
</protein>
<dbReference type="PANTHER" id="PTHR30390:SF6">
    <property type="entry name" value="DNAA INITIATOR-ASSOCIATING PROTEIN DIAA"/>
    <property type="match status" value="1"/>
</dbReference>
<dbReference type="AlphaFoldDB" id="A0A8J3P1I7"/>
<evidence type="ECO:0000313" key="2">
    <source>
        <dbReference type="EMBL" id="GIF98405.1"/>
    </source>
</evidence>
<dbReference type="Proteomes" id="UP000659904">
    <property type="component" value="Unassembled WGS sequence"/>
</dbReference>
<dbReference type="InterPro" id="IPR050099">
    <property type="entry name" value="SIS_GmhA/DiaA_subfam"/>
</dbReference>
<dbReference type="InterPro" id="IPR004821">
    <property type="entry name" value="Cyt_trans-like"/>
</dbReference>
<comment type="caution">
    <text evidence="2">The sequence shown here is derived from an EMBL/GenBank/DDBJ whole genome shotgun (WGS) entry which is preliminary data.</text>
</comment>
<dbReference type="SUPFAM" id="SSF52374">
    <property type="entry name" value="Nucleotidylyl transferase"/>
    <property type="match status" value="1"/>
</dbReference>
<reference evidence="2 3" key="1">
    <citation type="submission" date="2021-01" db="EMBL/GenBank/DDBJ databases">
        <title>Whole genome shotgun sequence of Catellatospora citrea NBRC 14495.</title>
        <authorList>
            <person name="Komaki H."/>
            <person name="Tamura T."/>
        </authorList>
    </citation>
    <scope>NUCLEOTIDE SEQUENCE [LARGE SCALE GENOMIC DNA]</scope>
    <source>
        <strain evidence="2 3">NBRC 14495</strain>
    </source>
</reference>
<dbReference type="EMBL" id="BONH01000015">
    <property type="protein sequence ID" value="GIF98405.1"/>
    <property type="molecule type" value="Genomic_DNA"/>
</dbReference>
<dbReference type="GO" id="GO:0003824">
    <property type="term" value="F:catalytic activity"/>
    <property type="evidence" value="ECO:0007669"/>
    <property type="project" value="InterPro"/>
</dbReference>
<dbReference type="PROSITE" id="PS51464">
    <property type="entry name" value="SIS"/>
    <property type="match status" value="1"/>
</dbReference>
<dbReference type="GO" id="GO:1901135">
    <property type="term" value="P:carbohydrate derivative metabolic process"/>
    <property type="evidence" value="ECO:0007669"/>
    <property type="project" value="InterPro"/>
</dbReference>
<proteinExistence type="predicted"/>
<dbReference type="InterPro" id="IPR014729">
    <property type="entry name" value="Rossmann-like_a/b/a_fold"/>
</dbReference>
<dbReference type="SUPFAM" id="SSF53697">
    <property type="entry name" value="SIS domain"/>
    <property type="match status" value="1"/>
</dbReference>
<dbReference type="PANTHER" id="PTHR30390">
    <property type="entry name" value="SEDOHEPTULOSE 7-PHOSPHATE ISOMERASE / DNAA INITIATOR-ASSOCIATING FACTOR FOR REPLICATION INITIATION"/>
    <property type="match status" value="1"/>
</dbReference>
<dbReference type="Pfam" id="PF13580">
    <property type="entry name" value="SIS_2"/>
    <property type="match status" value="1"/>
</dbReference>
<dbReference type="GO" id="GO:0097367">
    <property type="term" value="F:carbohydrate derivative binding"/>
    <property type="evidence" value="ECO:0007669"/>
    <property type="project" value="InterPro"/>
</dbReference>
<accession>A0A8J3P1I7</accession>
<dbReference type="Gene3D" id="3.40.50.620">
    <property type="entry name" value="HUPs"/>
    <property type="match status" value="1"/>
</dbReference>
<organism evidence="2 3">
    <name type="scientific">Catellatospora citrea</name>
    <dbReference type="NCBI Taxonomy" id="53366"/>
    <lineage>
        <taxon>Bacteria</taxon>
        <taxon>Bacillati</taxon>
        <taxon>Actinomycetota</taxon>
        <taxon>Actinomycetes</taxon>
        <taxon>Micromonosporales</taxon>
        <taxon>Micromonosporaceae</taxon>
        <taxon>Catellatospora</taxon>
    </lineage>
</organism>
<name>A0A8J3P1I7_9ACTN</name>
<evidence type="ECO:0000313" key="3">
    <source>
        <dbReference type="Proteomes" id="UP000659904"/>
    </source>
</evidence>
<keyword evidence="3" id="KW-1185">Reference proteome</keyword>
<dbReference type="Pfam" id="PF01467">
    <property type="entry name" value="CTP_transf_like"/>
    <property type="match status" value="1"/>
</dbReference>
<dbReference type="NCBIfam" id="TIGR00125">
    <property type="entry name" value="cyt_tran_rel"/>
    <property type="match status" value="1"/>
</dbReference>
<evidence type="ECO:0000259" key="1">
    <source>
        <dbReference type="PROSITE" id="PS51464"/>
    </source>
</evidence>
<sequence length="366" mass="38651">MTTNPSVPLTDDEALALVENAARRAAFAASTIAASADSVVKVARQIAESLARGGKILVFGNGGSAACAQHFAAEFSGKLSVDRRPMAAISLTVDTSALTAIANDYGYHDVFARQVTALGRPGDVVVGLSTSGTSANVKAGLAAGRAIGATTVSLTGRKDELDADWSITIPMMETARIQEAHDVILHELAQVSERLLIPGLTDDASADRFPFLLTEDQLESFGDWTRASGQALVTTNGVFDVLHAGHYASLGQARSLGDRLVVLVNSDESVRALKGPTRPMRTLEDRLSDLRRSADVDHVVVMPDSEPSRLLGKLRPTVHTKGADYRSKGIIEAETVIAGGGRIEYLDLVSGYSTTALETKVRAGAR</sequence>
<feature type="domain" description="SIS" evidence="1">
    <location>
        <begin position="46"/>
        <end position="194"/>
    </location>
</feature>
<dbReference type="InterPro" id="IPR001347">
    <property type="entry name" value="SIS_dom"/>
</dbReference>
<gene>
    <name evidence="2" type="ORF">Cci01nite_34990</name>
</gene>
<dbReference type="Gene3D" id="3.40.50.10490">
    <property type="entry name" value="Glucose-6-phosphate isomerase like protein, domain 1"/>
    <property type="match status" value="1"/>
</dbReference>
<dbReference type="InterPro" id="IPR035461">
    <property type="entry name" value="GmhA/DiaA"/>
</dbReference>